<protein>
    <submittedName>
        <fullName evidence="3">HNH endonuclease</fullName>
    </submittedName>
</protein>
<dbReference type="EMBL" id="CP019688">
    <property type="protein sequence ID" value="AQQ14201.1"/>
    <property type="molecule type" value="Genomic_DNA"/>
</dbReference>
<dbReference type="GO" id="GO:0003676">
    <property type="term" value="F:nucleic acid binding"/>
    <property type="evidence" value="ECO:0007669"/>
    <property type="project" value="InterPro"/>
</dbReference>
<name>A0A1Q2HTN9_9CORY</name>
<keyword evidence="4" id="KW-1185">Reference proteome</keyword>
<dbReference type="AlphaFoldDB" id="A0A1Q2HTN9"/>
<gene>
    <name evidence="3" type="ORF">CGLAU_01040</name>
</gene>
<dbReference type="KEGG" id="cgv:CGLAU_01040"/>
<dbReference type="Proteomes" id="UP000217209">
    <property type="component" value="Chromosome"/>
</dbReference>
<dbReference type="InterPro" id="IPR003615">
    <property type="entry name" value="HNH_nuc"/>
</dbReference>
<keyword evidence="3" id="KW-0378">Hydrolase</keyword>
<dbReference type="Pfam" id="PF01844">
    <property type="entry name" value="HNH"/>
    <property type="match status" value="1"/>
</dbReference>
<reference evidence="3 4" key="1">
    <citation type="submission" date="2016-12" db="EMBL/GenBank/DDBJ databases">
        <authorList>
            <person name="Song W.-J."/>
            <person name="Kurnit D.M."/>
        </authorList>
    </citation>
    <scope>NUCLEOTIDE SEQUENCE [LARGE SCALE GENOMIC DNA]</scope>
    <source>
        <strain evidence="3 4">DSM 30827</strain>
    </source>
</reference>
<accession>A0A1Q2HTN9</accession>
<sequence length="498" mass="55539">MHTQFFLTEDTDDPLAAGARTIIAGEYAIFSRFAREDLVSFDFDETVRTYMAATGKTKRVVEHAIFAYNRLYSLPRLRALQDERRLLDLPRLSAADDALNRLGPDPDPAILAAVDELLVGIFTPKRARQQLPGPATVSQRVNALLGQMNPATDCNTKRRKEREDKKAQRPEETTSLEFYEVTEDGQERAGVQIDTDQAVMTSFKLRIALMAKEAGISLAEAVEEVLTGTVPASKVVLYGYTPLNHDGQRDPGAPIYLQGEGWLGGDAVATIEEWMEHTPTQIVDLNEVRERVGGGYAPTEAMRAFAVARDGVCIFPGCNVPAQRCQLDHRIPFEDGGATTPDNLFSLCQHHHNEKTDRRAFYIPDPVSGDIIWLFADGTYQVTEPSSLFTQQITPVAPRWAETMGARKRRKAKNAQFFATGHRILDDYLVHRNAARCAQEIAELEAAFKMTFEFPMDKLPEELFPDGLDGALAKRPVERLGDLQKPCEENPTVEFVAL</sequence>
<keyword evidence="3" id="KW-0540">Nuclease</keyword>
<evidence type="ECO:0000313" key="3">
    <source>
        <dbReference type="EMBL" id="AQQ14201.1"/>
    </source>
</evidence>
<dbReference type="InterPro" id="IPR002711">
    <property type="entry name" value="HNH"/>
</dbReference>
<feature type="domain" description="HNH nuclease" evidence="2">
    <location>
        <begin position="301"/>
        <end position="353"/>
    </location>
</feature>
<evidence type="ECO:0000259" key="2">
    <source>
        <dbReference type="SMART" id="SM00507"/>
    </source>
</evidence>
<organism evidence="3 4">
    <name type="scientific">Corynebacterium glaucum</name>
    <dbReference type="NCBI Taxonomy" id="187491"/>
    <lineage>
        <taxon>Bacteria</taxon>
        <taxon>Bacillati</taxon>
        <taxon>Actinomycetota</taxon>
        <taxon>Actinomycetes</taxon>
        <taxon>Mycobacteriales</taxon>
        <taxon>Corynebacteriaceae</taxon>
        <taxon>Corynebacterium</taxon>
    </lineage>
</organism>
<proteinExistence type="predicted"/>
<dbReference type="OrthoDB" id="4413566at2"/>
<feature type="compositionally biased region" description="Basic and acidic residues" evidence="1">
    <location>
        <begin position="161"/>
        <end position="172"/>
    </location>
</feature>
<evidence type="ECO:0000313" key="4">
    <source>
        <dbReference type="Proteomes" id="UP000217209"/>
    </source>
</evidence>
<dbReference type="RefSeq" id="WP_095659083.1">
    <property type="nucleotide sequence ID" value="NZ_BAAAKB010000015.1"/>
</dbReference>
<dbReference type="GO" id="GO:0004519">
    <property type="term" value="F:endonuclease activity"/>
    <property type="evidence" value="ECO:0007669"/>
    <property type="project" value="UniProtKB-KW"/>
</dbReference>
<dbReference type="SMART" id="SM00507">
    <property type="entry name" value="HNHc"/>
    <property type="match status" value="1"/>
</dbReference>
<dbReference type="Gene3D" id="1.10.30.50">
    <property type="match status" value="1"/>
</dbReference>
<dbReference type="GO" id="GO:0008270">
    <property type="term" value="F:zinc ion binding"/>
    <property type="evidence" value="ECO:0007669"/>
    <property type="project" value="InterPro"/>
</dbReference>
<evidence type="ECO:0000256" key="1">
    <source>
        <dbReference type="SAM" id="MobiDB-lite"/>
    </source>
</evidence>
<keyword evidence="3" id="KW-0255">Endonuclease</keyword>
<feature type="region of interest" description="Disordered" evidence="1">
    <location>
        <begin position="149"/>
        <end position="174"/>
    </location>
</feature>
<dbReference type="CDD" id="cd00085">
    <property type="entry name" value="HNHc"/>
    <property type="match status" value="1"/>
</dbReference>